<reference evidence="1" key="1">
    <citation type="journal article" name="DNA Res.">
        <title>The physiological potential of anammox bacteria as revealed by their core genome structure.</title>
        <authorList>
            <person name="Okubo T."/>
            <person name="Toyoda A."/>
            <person name="Fukuhara K."/>
            <person name="Uchiyama I."/>
            <person name="Harigaya Y."/>
            <person name="Kuroiwa M."/>
            <person name="Suzuki T."/>
            <person name="Murakami Y."/>
            <person name="Suwa Y."/>
            <person name="Takami H."/>
        </authorList>
    </citation>
    <scope>NUCLEOTIDE SEQUENCE</scope>
    <source>
        <strain evidence="1">317325-2</strain>
    </source>
</reference>
<proteinExistence type="predicted"/>
<gene>
    <name evidence="1" type="ORF">NPRO_06440</name>
</gene>
<name>A0A809R6C7_9BACT</name>
<sequence>MRRNALCEPGVALEAPLDEVGQDRFDLRLAEALIAQPSPEFGPATLSTPESFERRA</sequence>
<dbReference type="AlphaFoldDB" id="A0A809R6C7"/>
<evidence type="ECO:0000313" key="2">
    <source>
        <dbReference type="Proteomes" id="UP000662873"/>
    </source>
</evidence>
<evidence type="ECO:0000313" key="1">
    <source>
        <dbReference type="EMBL" id="BBO23049.1"/>
    </source>
</evidence>
<accession>A0A809R6C7</accession>
<dbReference type="EMBL" id="AP021858">
    <property type="protein sequence ID" value="BBO23049.1"/>
    <property type="molecule type" value="Genomic_DNA"/>
</dbReference>
<protein>
    <submittedName>
        <fullName evidence="1">Uncharacterized protein</fullName>
    </submittedName>
</protein>
<organism evidence="1 2">
    <name type="scientific">Candidatus Nitrosymbiomonas proteolyticus</name>
    <dbReference type="NCBI Taxonomy" id="2608984"/>
    <lineage>
        <taxon>Bacteria</taxon>
        <taxon>Bacillati</taxon>
        <taxon>Armatimonadota</taxon>
        <taxon>Armatimonadota incertae sedis</taxon>
        <taxon>Candidatus Nitrosymbiomonas</taxon>
    </lineage>
</organism>
<dbReference type="KEGG" id="npy:NPRO_06440"/>
<dbReference type="Proteomes" id="UP000662873">
    <property type="component" value="Chromosome"/>
</dbReference>